<dbReference type="GeneID" id="136802769"/>
<protein>
    <submittedName>
        <fullName evidence="12">Uncharacterized protein</fullName>
    </submittedName>
</protein>
<evidence type="ECO:0000256" key="5">
    <source>
        <dbReference type="ARBA" id="ARBA00023157"/>
    </source>
</evidence>
<evidence type="ECO:0000256" key="3">
    <source>
        <dbReference type="ARBA" id="ARBA00022801"/>
    </source>
</evidence>
<organism evidence="12 13">
    <name type="scientific">Clytia hemisphaerica</name>
    <dbReference type="NCBI Taxonomy" id="252671"/>
    <lineage>
        <taxon>Eukaryota</taxon>
        <taxon>Metazoa</taxon>
        <taxon>Cnidaria</taxon>
        <taxon>Hydrozoa</taxon>
        <taxon>Hydroidolina</taxon>
        <taxon>Leptothecata</taxon>
        <taxon>Obeliida</taxon>
        <taxon>Clytiidae</taxon>
        <taxon>Clytia</taxon>
    </lineage>
</organism>
<dbReference type="FunFam" id="2.40.10.10:FF:000120">
    <property type="entry name" value="Putative serine protease"/>
    <property type="match status" value="2"/>
</dbReference>
<dbReference type="RefSeq" id="XP_066915629.1">
    <property type="nucleotide sequence ID" value="XM_067059528.1"/>
</dbReference>
<dbReference type="OrthoDB" id="5987491at2759"/>
<dbReference type="InterPro" id="IPR001314">
    <property type="entry name" value="Peptidase_S1A"/>
</dbReference>
<reference evidence="12" key="1">
    <citation type="submission" date="2021-01" db="UniProtKB">
        <authorList>
            <consortium name="EnsemblMetazoa"/>
        </authorList>
    </citation>
    <scope>IDENTIFICATION</scope>
</reference>
<keyword evidence="3 7" id="KW-0378">Hydrolase</keyword>
<dbReference type="InterPro" id="IPR001254">
    <property type="entry name" value="Trypsin_dom"/>
</dbReference>
<dbReference type="GO" id="GO:0004252">
    <property type="term" value="F:serine-type endopeptidase activity"/>
    <property type="evidence" value="ECO:0007669"/>
    <property type="project" value="InterPro"/>
</dbReference>
<evidence type="ECO:0000256" key="1">
    <source>
        <dbReference type="ARBA" id="ARBA00022670"/>
    </source>
</evidence>
<dbReference type="InterPro" id="IPR003582">
    <property type="entry name" value="ShKT_dom"/>
</dbReference>
<keyword evidence="1 7" id="KW-0645">Protease</keyword>
<keyword evidence="13" id="KW-1185">Reference proteome</keyword>
<dbReference type="SMART" id="SM00020">
    <property type="entry name" value="Tryp_SPc"/>
    <property type="match status" value="2"/>
</dbReference>
<dbReference type="InterPro" id="IPR043504">
    <property type="entry name" value="Peptidase_S1_PA_chymotrypsin"/>
</dbReference>
<dbReference type="PANTHER" id="PTHR24250">
    <property type="entry name" value="CHYMOTRYPSIN-RELATED"/>
    <property type="match status" value="1"/>
</dbReference>
<dbReference type="Pfam" id="PF00089">
    <property type="entry name" value="Trypsin"/>
    <property type="match status" value="2"/>
</dbReference>
<feature type="compositionally biased region" description="Low complexity" evidence="8">
    <location>
        <begin position="65"/>
        <end position="87"/>
    </location>
</feature>
<dbReference type="GO" id="GO:0006508">
    <property type="term" value="P:proteolysis"/>
    <property type="evidence" value="ECO:0007669"/>
    <property type="project" value="UniProtKB-KW"/>
</dbReference>
<dbReference type="InterPro" id="IPR018114">
    <property type="entry name" value="TRYPSIN_HIS"/>
</dbReference>
<keyword evidence="5" id="KW-1015">Disulfide bond</keyword>
<evidence type="ECO:0000259" key="10">
    <source>
        <dbReference type="PROSITE" id="PS50240"/>
    </source>
</evidence>
<feature type="region of interest" description="Disordered" evidence="8">
    <location>
        <begin position="65"/>
        <end position="89"/>
    </location>
</feature>
<dbReference type="Gene3D" id="1.10.10.1940">
    <property type="match status" value="1"/>
</dbReference>
<feature type="domain" description="Peptidase S1" evidence="10">
    <location>
        <begin position="109"/>
        <end position="343"/>
    </location>
</feature>
<dbReference type="PANTHER" id="PTHR24250:SF27">
    <property type="entry name" value="ELASTASE 2 LIKE"/>
    <property type="match status" value="1"/>
</dbReference>
<dbReference type="AlphaFoldDB" id="A0A7M5WRV9"/>
<accession>A0A7M5WRV9</accession>
<dbReference type="SUPFAM" id="SSF50494">
    <property type="entry name" value="Trypsin-like serine proteases"/>
    <property type="match status" value="2"/>
</dbReference>
<evidence type="ECO:0000256" key="4">
    <source>
        <dbReference type="ARBA" id="ARBA00022825"/>
    </source>
</evidence>
<evidence type="ECO:0000256" key="7">
    <source>
        <dbReference type="RuleBase" id="RU363034"/>
    </source>
</evidence>
<dbReference type="InterPro" id="IPR033116">
    <property type="entry name" value="TRYPSIN_SER"/>
</dbReference>
<dbReference type="PROSITE" id="PS00134">
    <property type="entry name" value="TRYPSIN_HIS"/>
    <property type="match status" value="2"/>
</dbReference>
<dbReference type="Proteomes" id="UP000594262">
    <property type="component" value="Unplaced"/>
</dbReference>
<dbReference type="PRINTS" id="PR00722">
    <property type="entry name" value="CHYMOTRYPSIN"/>
</dbReference>
<evidence type="ECO:0000259" key="11">
    <source>
        <dbReference type="PROSITE" id="PS51670"/>
    </source>
</evidence>
<proteinExistence type="predicted"/>
<evidence type="ECO:0000256" key="6">
    <source>
        <dbReference type="PROSITE-ProRule" id="PRU01005"/>
    </source>
</evidence>
<dbReference type="PROSITE" id="PS51670">
    <property type="entry name" value="SHKT"/>
    <property type="match status" value="1"/>
</dbReference>
<evidence type="ECO:0000256" key="2">
    <source>
        <dbReference type="ARBA" id="ARBA00022729"/>
    </source>
</evidence>
<dbReference type="PROSITE" id="PS00135">
    <property type="entry name" value="TRYPSIN_SER"/>
    <property type="match status" value="2"/>
</dbReference>
<name>A0A7M5WRV9_9CNID</name>
<feature type="signal peptide" evidence="9">
    <location>
        <begin position="1"/>
        <end position="16"/>
    </location>
</feature>
<dbReference type="Pfam" id="PF01549">
    <property type="entry name" value="ShK"/>
    <property type="match status" value="1"/>
</dbReference>
<dbReference type="CDD" id="cd00190">
    <property type="entry name" value="Tryp_SPc"/>
    <property type="match status" value="2"/>
</dbReference>
<evidence type="ECO:0000313" key="13">
    <source>
        <dbReference type="Proteomes" id="UP000594262"/>
    </source>
</evidence>
<feature type="domain" description="ShKT" evidence="11">
    <location>
        <begin position="20"/>
        <end position="57"/>
    </location>
</feature>
<dbReference type="PROSITE" id="PS50240">
    <property type="entry name" value="TRYPSIN_DOM"/>
    <property type="match status" value="2"/>
</dbReference>
<feature type="domain" description="Peptidase S1" evidence="10">
    <location>
        <begin position="392"/>
        <end position="642"/>
    </location>
</feature>
<dbReference type="EnsemblMetazoa" id="CLYHEMT007664.1">
    <property type="protein sequence ID" value="CLYHEMP007664.1"/>
    <property type="gene ID" value="CLYHEMG007664"/>
</dbReference>
<evidence type="ECO:0000313" key="12">
    <source>
        <dbReference type="EnsemblMetazoa" id="CLYHEMP007664.1"/>
    </source>
</evidence>
<evidence type="ECO:0000256" key="8">
    <source>
        <dbReference type="SAM" id="MobiDB-lite"/>
    </source>
</evidence>
<keyword evidence="4 7" id="KW-0720">Serine protease</keyword>
<dbReference type="Gene3D" id="2.40.10.10">
    <property type="entry name" value="Trypsin-like serine proteases"/>
    <property type="match status" value="2"/>
</dbReference>
<sequence length="643" mass="71513">MVVLLVFFFLFQFVAADFGCQDWVSRCDVYAKKGWCAEIHPNHDYMKNMCPKICGFCGADKTTTPPKTTTTTPLPTTTSSTESPKTTYQPPTLNPLDKCQLPDVAVSRIISGRDAKPGQFPWQVAMYVNGHFSCGGSILKPDWLITAAHCLQGLQPSHNITFVAGELDRSVSSGYEQTSEIEMPHIHPHYEMPISLNNDIALVKLKRPFKFNRFVQPVCIPQQHEEIAPGSKCILSGWGRTKKDGESPNVLKYTKLYVVNQTQCVAWNRRITNYMMCGYDENNVLASGCQGDSGGPLMCQDSHGAWKLHGVVSWGSSSCHTKYKYTTFTRMSMYRYFINDTLGLTNKPSLPPPPKGGCDADVSSQDAFLLKSLYSSSTNPTCGQSAPASGRVIAGKNAKDGQFPWQVAIYKTNWNWNEERGERVKSTMFQCGGSLIAPQWVLTASHCVYRSYAYKFNVSIGVTNRKTGSVHEQRVGVEKFFTHPQYKKHISLNNDLALLKLSSPIRLSDYRSTVCLPGQGQQVPVGTKCFISGWGKTSDKPFTVDHLQHAPLRILSNEVCYKRQWRLNEITDKMVCASAGRGCPQSGCQGDSGGPLTCQQPNGSWIQHGVVSYGSPYCDTKEASTVFTRVSEFKDWIDSIMQN</sequence>
<comment type="caution">
    <text evidence="6">Lacks conserved residue(s) required for the propagation of feature annotation.</text>
</comment>
<keyword evidence="2 9" id="KW-0732">Signal</keyword>
<dbReference type="InterPro" id="IPR009003">
    <property type="entry name" value="Peptidase_S1_PA"/>
</dbReference>
<feature type="chain" id="PRO_5029742924" evidence="9">
    <location>
        <begin position="17"/>
        <end position="643"/>
    </location>
</feature>
<evidence type="ECO:0000256" key="9">
    <source>
        <dbReference type="SAM" id="SignalP"/>
    </source>
</evidence>